<feature type="domain" description="FHA" evidence="1">
    <location>
        <begin position="6"/>
        <end position="56"/>
    </location>
</feature>
<reference evidence="3" key="1">
    <citation type="journal article" date="2011" name="PLoS Genet.">
        <title>Azospirillum genomes reveal transition of bacteria from aquatic to terrestrial environments.</title>
        <authorList>
            <person name="Wisniewski-Dye F."/>
            <person name="Borziak K."/>
            <person name="Khalsa-Moyers G."/>
            <person name="Alexandre G."/>
            <person name="Sukharnikov L.O."/>
            <person name="Wuichet K."/>
            <person name="Hurst G.B."/>
            <person name="McDonald W.H."/>
            <person name="Robertson J.S."/>
            <person name="Barbe V."/>
            <person name="Calteau A."/>
            <person name="Rouy Z."/>
            <person name="Mangenot S."/>
            <person name="Prigent-Combaret C."/>
            <person name="Normand P."/>
            <person name="Boyer M."/>
            <person name="Siguier P."/>
            <person name="Dessaux Y."/>
            <person name="Elmerich C."/>
            <person name="Condemine G."/>
            <person name="Krishnen G."/>
            <person name="Kennedy I."/>
            <person name="Paterson A.H."/>
            <person name="Gonzalez V."/>
            <person name="Mavingui P."/>
            <person name="Zhulin I.B."/>
        </authorList>
    </citation>
    <scope>NUCLEOTIDE SEQUENCE [LARGE SCALE GENOMIC DNA]</scope>
    <source>
        <strain evidence="3">4B</strain>
    </source>
</reference>
<evidence type="ECO:0000313" key="3">
    <source>
        <dbReference type="Proteomes" id="UP000005667"/>
    </source>
</evidence>
<evidence type="ECO:0000313" key="2">
    <source>
        <dbReference type="EMBL" id="CBS90932.1"/>
    </source>
</evidence>
<dbReference type="KEGG" id="ali:AZOLI_p40562"/>
<dbReference type="AlphaFoldDB" id="G7ZGJ8"/>
<dbReference type="InterPro" id="IPR050923">
    <property type="entry name" value="Cell_Proc_Reg/RNA_Proc"/>
</dbReference>
<dbReference type="SUPFAM" id="SSF49879">
    <property type="entry name" value="SMAD/FHA domain"/>
    <property type="match status" value="1"/>
</dbReference>
<keyword evidence="2" id="KW-0614">Plasmid</keyword>
<dbReference type="HOGENOM" id="CLU_2462466_0_0_5"/>
<dbReference type="PANTHER" id="PTHR23308">
    <property type="entry name" value="NUCLEAR INHIBITOR OF PROTEIN PHOSPHATASE-1"/>
    <property type="match status" value="1"/>
</dbReference>
<dbReference type="Proteomes" id="UP000005667">
    <property type="component" value="Plasmid AZO_p4"/>
</dbReference>
<name>G7ZGJ8_AZOL4</name>
<protein>
    <recommendedName>
        <fullName evidence="1">FHA domain-containing protein</fullName>
    </recommendedName>
</protein>
<dbReference type="CDD" id="cd00060">
    <property type="entry name" value="FHA"/>
    <property type="match status" value="1"/>
</dbReference>
<keyword evidence="3" id="KW-1185">Reference proteome</keyword>
<geneLocation type="plasmid" evidence="2 3">
    <name>AZO_p4</name>
</geneLocation>
<dbReference type="EMBL" id="FQ311872">
    <property type="protein sequence ID" value="CBS90932.1"/>
    <property type="molecule type" value="Genomic_DNA"/>
</dbReference>
<dbReference type="Pfam" id="PF00498">
    <property type="entry name" value="FHA"/>
    <property type="match status" value="1"/>
</dbReference>
<evidence type="ECO:0000259" key="1">
    <source>
        <dbReference type="PROSITE" id="PS50006"/>
    </source>
</evidence>
<gene>
    <name evidence="2" type="ordered locus">AZOLI_p40562</name>
</gene>
<organism evidence="2 3">
    <name type="scientific">Azospirillum lipoferum (strain 4B)</name>
    <dbReference type="NCBI Taxonomy" id="862719"/>
    <lineage>
        <taxon>Bacteria</taxon>
        <taxon>Pseudomonadati</taxon>
        <taxon>Pseudomonadota</taxon>
        <taxon>Alphaproteobacteria</taxon>
        <taxon>Rhodospirillales</taxon>
        <taxon>Azospirillaceae</taxon>
        <taxon>Azospirillum</taxon>
    </lineage>
</organism>
<dbReference type="PROSITE" id="PS50006">
    <property type="entry name" value="FHA_DOMAIN"/>
    <property type="match status" value="1"/>
</dbReference>
<dbReference type="InterPro" id="IPR000253">
    <property type="entry name" value="FHA_dom"/>
</dbReference>
<dbReference type="SMART" id="SM00240">
    <property type="entry name" value="FHA"/>
    <property type="match status" value="1"/>
</dbReference>
<proteinExistence type="predicted"/>
<sequence length="88" mass="9811">MRAQAIRLGRGAENDITFTNDTVSTYHAALHWQRDGGFMITDLNSSNSTLVNNQEIKQRTLSSGDVIELGEVRMRLVLNQEAKGEMST</sequence>
<accession>G7ZGJ8</accession>
<dbReference type="InterPro" id="IPR008984">
    <property type="entry name" value="SMAD_FHA_dom_sf"/>
</dbReference>
<dbReference type="Gene3D" id="2.60.200.20">
    <property type="match status" value="1"/>
</dbReference>